<sequence>MSYSSDWYQQQLVNPEVIEITLKIGAIPSENHGQWWIELRDASGDCLLGQWSSYGFDLRHLPAELVKLIDLVQTQLDGSMETF</sequence>
<evidence type="ECO:0000313" key="1">
    <source>
        <dbReference type="EMBL" id="CRY97484.1"/>
    </source>
</evidence>
<reference evidence="1" key="1">
    <citation type="submission" date="2015-06" db="EMBL/GenBank/DDBJ databases">
        <authorList>
            <person name="Joergensen T."/>
        </authorList>
    </citation>
    <scope>NUCLEOTIDE SEQUENCE</scope>
    <source>
        <strain evidence="1">RGFK1579</strain>
    </source>
</reference>
<accession>A0A0H5Q7W3</accession>
<reference evidence="1" key="2">
    <citation type="submission" date="2015-07" db="EMBL/GenBank/DDBJ databases">
        <title>Plasmids, circular viruses and viroids from rat gut.</title>
        <authorList>
            <person name="Jorgensen T.J."/>
            <person name="Hansen M.A."/>
            <person name="Xu Z."/>
            <person name="Tabak M.A."/>
            <person name="Sorensen S.J."/>
            <person name="Hansen L.H."/>
        </authorList>
    </citation>
    <scope>NUCLEOTIDE SEQUENCE</scope>
    <source>
        <strain evidence="1">RGFK1579</strain>
    </source>
</reference>
<dbReference type="EMBL" id="LN854107">
    <property type="protein sequence ID" value="CRY97484.1"/>
    <property type="molecule type" value="Genomic_DNA"/>
</dbReference>
<dbReference type="AlphaFoldDB" id="A0A0H5Q7W3"/>
<organism evidence="1">
    <name type="scientific">uncultured prokaryote</name>
    <dbReference type="NCBI Taxonomy" id="198431"/>
    <lineage>
        <taxon>unclassified sequences</taxon>
        <taxon>environmental samples</taxon>
    </lineage>
</organism>
<name>A0A0H5Q7W3_9ZZZZ</name>
<proteinExistence type="predicted"/>
<protein>
    <submittedName>
        <fullName evidence="1">Uncharacterized protein</fullName>
    </submittedName>
</protein>